<name>A0A512RPT0_9BACT</name>
<organism evidence="1 2">
    <name type="scientific">Chitinophaga cymbidii</name>
    <dbReference type="NCBI Taxonomy" id="1096750"/>
    <lineage>
        <taxon>Bacteria</taxon>
        <taxon>Pseudomonadati</taxon>
        <taxon>Bacteroidota</taxon>
        <taxon>Chitinophagia</taxon>
        <taxon>Chitinophagales</taxon>
        <taxon>Chitinophagaceae</taxon>
        <taxon>Chitinophaga</taxon>
    </lineage>
</organism>
<dbReference type="EMBL" id="BKAU01000005">
    <property type="protein sequence ID" value="GEP97684.1"/>
    <property type="molecule type" value="Genomic_DNA"/>
</dbReference>
<gene>
    <name evidence="1" type="ORF">CCY01nite_39440</name>
</gene>
<comment type="caution">
    <text evidence="1">The sequence shown here is derived from an EMBL/GenBank/DDBJ whole genome shotgun (WGS) entry which is preliminary data.</text>
</comment>
<dbReference type="AlphaFoldDB" id="A0A512RPT0"/>
<evidence type="ECO:0000313" key="1">
    <source>
        <dbReference type="EMBL" id="GEP97684.1"/>
    </source>
</evidence>
<evidence type="ECO:0000313" key="2">
    <source>
        <dbReference type="Proteomes" id="UP000321436"/>
    </source>
</evidence>
<accession>A0A512RPT0</accession>
<keyword evidence="2" id="KW-1185">Reference proteome</keyword>
<dbReference type="RefSeq" id="WP_186831172.1">
    <property type="nucleotide sequence ID" value="NZ_BKAU01000005.1"/>
</dbReference>
<proteinExistence type="predicted"/>
<protein>
    <submittedName>
        <fullName evidence="1">Uncharacterized protein</fullName>
    </submittedName>
</protein>
<sequence>MKNLSERALLVNLTISQWGARKYDKSVSREIEKEHNAHNAGRYNKILIAENELSEIQKIASGARSFLYDNTLPWGDNGDRLLPSTNYFEFVNQFRAFKSSFEVAASNFISQYPVLKEDARRRLNGMFRETDYPAAAVIRSKFNIEITFLPIPDSTDFRLQINEEEVSHLRTQIETEINSRITHATKNIWTRIKDAVGHMVEKLSVKDAVFRDTLVTNIQELVDILPRLNFTNDKDITAVIDSMKTLLIHPDALRKNATIRNQKAEEAKAILDKINDFFD</sequence>
<reference evidence="1 2" key="1">
    <citation type="submission" date="2019-07" db="EMBL/GenBank/DDBJ databases">
        <title>Whole genome shotgun sequence of Chitinophaga cymbidii NBRC 109752.</title>
        <authorList>
            <person name="Hosoyama A."/>
            <person name="Uohara A."/>
            <person name="Ohji S."/>
            <person name="Ichikawa N."/>
        </authorList>
    </citation>
    <scope>NUCLEOTIDE SEQUENCE [LARGE SCALE GENOMIC DNA]</scope>
    <source>
        <strain evidence="1 2">NBRC 109752</strain>
    </source>
</reference>
<dbReference type="Proteomes" id="UP000321436">
    <property type="component" value="Unassembled WGS sequence"/>
</dbReference>